<evidence type="ECO:0000313" key="9">
    <source>
        <dbReference type="EMBL" id="CAD8104550.1"/>
    </source>
</evidence>
<name>A0A8S1PMB8_9CILI</name>
<evidence type="ECO:0000259" key="8">
    <source>
        <dbReference type="Pfam" id="PF01529"/>
    </source>
</evidence>
<gene>
    <name evidence="9" type="ORF">PSON_ATCC_30995.1.T0820174</name>
</gene>
<keyword evidence="6 7" id="KW-0012">Acyltransferase</keyword>
<comment type="catalytic activity">
    <reaction evidence="7">
        <text>L-cysteinyl-[protein] + hexadecanoyl-CoA = S-hexadecanoyl-L-cysteinyl-[protein] + CoA</text>
        <dbReference type="Rhea" id="RHEA:36683"/>
        <dbReference type="Rhea" id="RHEA-COMP:10131"/>
        <dbReference type="Rhea" id="RHEA-COMP:11032"/>
        <dbReference type="ChEBI" id="CHEBI:29950"/>
        <dbReference type="ChEBI" id="CHEBI:57287"/>
        <dbReference type="ChEBI" id="CHEBI:57379"/>
        <dbReference type="ChEBI" id="CHEBI:74151"/>
        <dbReference type="EC" id="2.3.1.225"/>
    </reaction>
</comment>
<evidence type="ECO:0000256" key="5">
    <source>
        <dbReference type="ARBA" id="ARBA00023136"/>
    </source>
</evidence>
<feature type="domain" description="Palmitoyltransferase DHHC" evidence="8">
    <location>
        <begin position="103"/>
        <end position="232"/>
    </location>
</feature>
<dbReference type="Pfam" id="PF01529">
    <property type="entry name" value="DHHC"/>
    <property type="match status" value="1"/>
</dbReference>
<protein>
    <recommendedName>
        <fullName evidence="7">Palmitoyltransferase</fullName>
        <ecNumber evidence="7">2.3.1.225</ecNumber>
    </recommendedName>
</protein>
<comment type="subcellular location">
    <subcellularLocation>
        <location evidence="1">Membrane</location>
        <topology evidence="1">Multi-pass membrane protein</topology>
    </subcellularLocation>
</comment>
<keyword evidence="5 7" id="KW-0472">Membrane</keyword>
<dbReference type="EC" id="2.3.1.225" evidence="7"/>
<evidence type="ECO:0000256" key="4">
    <source>
        <dbReference type="ARBA" id="ARBA00022989"/>
    </source>
</evidence>
<keyword evidence="2 7" id="KW-0808">Transferase</keyword>
<evidence type="ECO:0000256" key="7">
    <source>
        <dbReference type="RuleBase" id="RU079119"/>
    </source>
</evidence>
<evidence type="ECO:0000256" key="2">
    <source>
        <dbReference type="ARBA" id="ARBA00022679"/>
    </source>
</evidence>
<sequence>MLHIKQPQTQKSKRVSKMNQFSKQAGPFIIFFTILMPTNCVILEQYYFDLKLDNVSQNIQNFMIYFVYMMAMWSYYQAITIKNTTPQRAPLPPDNRRIDPIYKNNAACASCNKWKPIRAHHCSMCNQCTLKMDHHCPWIHNCVGLRNHRAFYLFTLYMTIGAIQYSWASYVYFKDLYRNDKGFFQQQSSFFYFYWFFTSLVLYPTCAMLFFLFLYHTLLVLTNLTTLEQMKNGSNIICCCQNPTSKSINLFNRGWIANVAWFFNYSYLWFLPFQNIYETDGTSYPIAPLCTFADIETFDLSMGDGISPNTQIDLEQFDPKFLDYIATAKEKYKGKKVILNGKEIVLA</sequence>
<dbReference type="AlphaFoldDB" id="A0A8S1PMB8"/>
<feature type="transmembrane region" description="Helical" evidence="7">
    <location>
        <begin position="21"/>
        <end position="47"/>
    </location>
</feature>
<dbReference type="GO" id="GO:0019706">
    <property type="term" value="F:protein-cysteine S-palmitoyltransferase activity"/>
    <property type="evidence" value="ECO:0007669"/>
    <property type="project" value="UniProtKB-EC"/>
</dbReference>
<dbReference type="OrthoDB" id="331948at2759"/>
<dbReference type="InterPro" id="IPR039859">
    <property type="entry name" value="PFA4/ZDH16/20/ERF2-like"/>
</dbReference>
<dbReference type="GO" id="GO:0016020">
    <property type="term" value="C:membrane"/>
    <property type="evidence" value="ECO:0007669"/>
    <property type="project" value="UniProtKB-SubCell"/>
</dbReference>
<evidence type="ECO:0000256" key="6">
    <source>
        <dbReference type="ARBA" id="ARBA00023315"/>
    </source>
</evidence>
<comment type="caution">
    <text evidence="9">The sequence shown here is derived from an EMBL/GenBank/DDBJ whole genome shotgun (WGS) entry which is preliminary data.</text>
</comment>
<dbReference type="Proteomes" id="UP000692954">
    <property type="component" value="Unassembled WGS sequence"/>
</dbReference>
<keyword evidence="10" id="KW-1185">Reference proteome</keyword>
<evidence type="ECO:0000256" key="3">
    <source>
        <dbReference type="ARBA" id="ARBA00022692"/>
    </source>
</evidence>
<accession>A0A8S1PMB8</accession>
<feature type="transmembrane region" description="Helical" evidence="7">
    <location>
        <begin position="150"/>
        <end position="173"/>
    </location>
</feature>
<feature type="transmembrane region" description="Helical" evidence="7">
    <location>
        <begin position="193"/>
        <end position="221"/>
    </location>
</feature>
<keyword evidence="4 7" id="KW-1133">Transmembrane helix</keyword>
<dbReference type="EMBL" id="CAJJDN010000082">
    <property type="protein sequence ID" value="CAD8104550.1"/>
    <property type="molecule type" value="Genomic_DNA"/>
</dbReference>
<dbReference type="PANTHER" id="PTHR12246">
    <property type="entry name" value="PALMITOYLTRANSFERASE ZDHHC16"/>
    <property type="match status" value="1"/>
</dbReference>
<organism evidence="9 10">
    <name type="scientific">Paramecium sonneborni</name>
    <dbReference type="NCBI Taxonomy" id="65129"/>
    <lineage>
        <taxon>Eukaryota</taxon>
        <taxon>Sar</taxon>
        <taxon>Alveolata</taxon>
        <taxon>Ciliophora</taxon>
        <taxon>Intramacronucleata</taxon>
        <taxon>Oligohymenophorea</taxon>
        <taxon>Peniculida</taxon>
        <taxon>Parameciidae</taxon>
        <taxon>Paramecium</taxon>
    </lineage>
</organism>
<dbReference type="InterPro" id="IPR001594">
    <property type="entry name" value="Palmitoyltrfase_DHHC"/>
</dbReference>
<comment type="similarity">
    <text evidence="7">Belongs to the DHHC palmitoyltransferase family.</text>
</comment>
<keyword evidence="3 7" id="KW-0812">Transmembrane</keyword>
<reference evidence="9" key="1">
    <citation type="submission" date="2021-01" db="EMBL/GenBank/DDBJ databases">
        <authorList>
            <consortium name="Genoscope - CEA"/>
            <person name="William W."/>
        </authorList>
    </citation>
    <scope>NUCLEOTIDE SEQUENCE</scope>
</reference>
<evidence type="ECO:0000313" key="10">
    <source>
        <dbReference type="Proteomes" id="UP000692954"/>
    </source>
</evidence>
<comment type="domain">
    <text evidence="7">The DHHC domain is required for palmitoyltransferase activity.</text>
</comment>
<feature type="transmembrane region" description="Helical" evidence="7">
    <location>
        <begin position="59"/>
        <end position="78"/>
    </location>
</feature>
<evidence type="ECO:0000256" key="1">
    <source>
        <dbReference type="ARBA" id="ARBA00004141"/>
    </source>
</evidence>
<dbReference type="PROSITE" id="PS50216">
    <property type="entry name" value="DHHC"/>
    <property type="match status" value="1"/>
</dbReference>
<proteinExistence type="inferred from homology"/>